<evidence type="ECO:0000259" key="4">
    <source>
        <dbReference type="PROSITE" id="PS01124"/>
    </source>
</evidence>
<dbReference type="PANTHER" id="PTHR47504:SF5">
    <property type="entry name" value="RIGHT ORIGIN-BINDING PROTEIN"/>
    <property type="match status" value="1"/>
</dbReference>
<dbReference type="OrthoDB" id="282744at2"/>
<feature type="domain" description="HTH araC/xylS-type" evidence="4">
    <location>
        <begin position="8"/>
        <end position="106"/>
    </location>
</feature>
<dbReference type="EMBL" id="SHDO01000020">
    <property type="protein sequence ID" value="MBX6981786.1"/>
    <property type="molecule type" value="Genomic_DNA"/>
</dbReference>
<dbReference type="Gene3D" id="1.10.10.60">
    <property type="entry name" value="Homeodomain-like"/>
    <property type="match status" value="2"/>
</dbReference>
<dbReference type="InterPro" id="IPR009057">
    <property type="entry name" value="Homeodomain-like_sf"/>
</dbReference>
<dbReference type="PROSITE" id="PS00041">
    <property type="entry name" value="HTH_ARAC_FAMILY_1"/>
    <property type="match status" value="1"/>
</dbReference>
<dbReference type="PANTHER" id="PTHR47504">
    <property type="entry name" value="RIGHT ORIGIN-BINDING PROTEIN"/>
    <property type="match status" value="1"/>
</dbReference>
<accession>A0A1J0E9W4</accession>
<reference evidence="5" key="1">
    <citation type="submission" date="2019-02" db="EMBL/GenBank/DDBJ databases">
        <title>Genomic characterization of isolates from hospital effluents in KZN, South Africa.</title>
        <authorList>
            <person name="Ntshobeni N."/>
            <person name="Allam M."/>
            <person name="Ismail A."/>
            <person name="Amoako D."/>
            <person name="Essack S."/>
            <person name="Chenia H."/>
        </authorList>
    </citation>
    <scope>NUCLEOTIDE SEQUENCE</scope>
    <source>
        <strain evidence="5">AFE97_S1</strain>
    </source>
</reference>
<dbReference type="Pfam" id="PF14526">
    <property type="entry name" value="Cass2"/>
    <property type="match status" value="1"/>
</dbReference>
<dbReference type="AlphaFoldDB" id="A0A1J0E9W4"/>
<dbReference type="Pfam" id="PF12833">
    <property type="entry name" value="HTH_18"/>
    <property type="match status" value="1"/>
</dbReference>
<dbReference type="InterPro" id="IPR050959">
    <property type="entry name" value="MarA-like"/>
</dbReference>
<dbReference type="PROSITE" id="PS01124">
    <property type="entry name" value="HTH_ARAC_FAMILY_2"/>
    <property type="match status" value="1"/>
</dbReference>
<organism evidence="5 6">
    <name type="scientific">Providencia rettgeri</name>
    <dbReference type="NCBI Taxonomy" id="587"/>
    <lineage>
        <taxon>Bacteria</taxon>
        <taxon>Pseudomonadati</taxon>
        <taxon>Pseudomonadota</taxon>
        <taxon>Gammaproteobacteria</taxon>
        <taxon>Enterobacterales</taxon>
        <taxon>Morganellaceae</taxon>
        <taxon>Providencia</taxon>
    </lineage>
</organism>
<dbReference type="InterPro" id="IPR029441">
    <property type="entry name" value="Cass2"/>
</dbReference>
<dbReference type="SUPFAM" id="SSF46689">
    <property type="entry name" value="Homeodomain-like"/>
    <property type="match status" value="2"/>
</dbReference>
<evidence type="ECO:0000313" key="5">
    <source>
        <dbReference type="EMBL" id="MBX6981786.1"/>
    </source>
</evidence>
<protein>
    <submittedName>
        <fullName evidence="5">AraC family transcriptional regulator</fullName>
    </submittedName>
</protein>
<proteinExistence type="predicted"/>
<dbReference type="InterPro" id="IPR018060">
    <property type="entry name" value="HTH_AraC"/>
</dbReference>
<keyword evidence="3" id="KW-0804">Transcription</keyword>
<sequence>MLQESVIREIILWIEQNLESRLSLDTVADKSGYTKWHFQRLFKNQTGLALGSYIRARRLSCSAVALRLTNDSIMDISLRYRFDSQQTFCRAFKKQFNLTPSEYRKRKGWKVDGFCLPLRENKELQFQVRLTQLPAINLLGIKHRYTKDINGWNLKTDELRRQYWKKFLDKNQYVTQHLYAIHGVDLSSNEEGTFLYITALDEKDVDITPPQATNFQLPSGNYLEIKLDGSLQGIDYNDIIYTAYGKVLAEMDIVRGTGSDIEMYVLNSKPTYEAFINNPHHYIQELNYYIPVLV</sequence>
<evidence type="ECO:0000313" key="6">
    <source>
        <dbReference type="Proteomes" id="UP000824410"/>
    </source>
</evidence>
<dbReference type="Proteomes" id="UP000824410">
    <property type="component" value="Unassembled WGS sequence"/>
</dbReference>
<dbReference type="GO" id="GO:0043565">
    <property type="term" value="F:sequence-specific DNA binding"/>
    <property type="evidence" value="ECO:0007669"/>
    <property type="project" value="InterPro"/>
</dbReference>
<name>A0A1J0E9W4_PRORE</name>
<gene>
    <name evidence="5" type="ORF">EX242_16215</name>
</gene>
<dbReference type="SUPFAM" id="SSF55136">
    <property type="entry name" value="Probable bacterial effector-binding domain"/>
    <property type="match status" value="1"/>
</dbReference>
<dbReference type="InterPro" id="IPR020449">
    <property type="entry name" value="Tscrpt_reg_AraC-type_HTH"/>
</dbReference>
<evidence type="ECO:0000256" key="3">
    <source>
        <dbReference type="ARBA" id="ARBA00023163"/>
    </source>
</evidence>
<dbReference type="Gene3D" id="3.20.80.10">
    <property type="entry name" value="Regulatory factor, effector binding domain"/>
    <property type="match status" value="1"/>
</dbReference>
<keyword evidence="2" id="KW-0238">DNA-binding</keyword>
<dbReference type="InterPro" id="IPR011256">
    <property type="entry name" value="Reg_factor_effector_dom_sf"/>
</dbReference>
<evidence type="ECO:0000256" key="1">
    <source>
        <dbReference type="ARBA" id="ARBA00023015"/>
    </source>
</evidence>
<dbReference type="KEGG" id="prg:RB151_031130"/>
<dbReference type="InterPro" id="IPR018062">
    <property type="entry name" value="HTH_AraC-typ_CS"/>
</dbReference>
<dbReference type="RefSeq" id="WP_042845201.1">
    <property type="nucleotide sequence ID" value="NZ_ABEXNG020000106.1"/>
</dbReference>
<keyword evidence="1" id="KW-0805">Transcription regulation</keyword>
<comment type="caution">
    <text evidence="5">The sequence shown here is derived from an EMBL/GenBank/DDBJ whole genome shotgun (WGS) entry which is preliminary data.</text>
</comment>
<dbReference type="SMART" id="SM00342">
    <property type="entry name" value="HTH_ARAC"/>
    <property type="match status" value="1"/>
</dbReference>
<evidence type="ECO:0000256" key="2">
    <source>
        <dbReference type="ARBA" id="ARBA00023125"/>
    </source>
</evidence>
<dbReference type="GO" id="GO:0003700">
    <property type="term" value="F:DNA-binding transcription factor activity"/>
    <property type="evidence" value="ECO:0007669"/>
    <property type="project" value="InterPro"/>
</dbReference>
<dbReference type="PRINTS" id="PR00032">
    <property type="entry name" value="HTHARAC"/>
</dbReference>